<evidence type="ECO:0000313" key="1">
    <source>
        <dbReference type="EMBL" id="KAI4584297.1"/>
    </source>
</evidence>
<accession>A0ACB9V314</accession>
<name>A0ACB9V314_9CETA</name>
<proteinExistence type="predicted"/>
<sequence>MGKRAVLLFGIGEWVQEKSCIEKLYHWVWFNCRYSTVDKFIQVYLPSNREEQGPVLSRSQMPRFGVELKVGQRPFRREALLCLVALTPPGSMHTKGLWEAQTGLWCPAVTEVFGAPVPPFLQNFSQTPTLWAVALTCEDPALFLPLCRAASYQWLYGTLESKQPWQINKYISNKCVCTRGISPWCVYLVSFTMMLNQGMYEPQINSSDKILVHTECISHFGGEAPGLEDSPFFWKFALNIDWLNIYGAVTVCQRNIDFDFEELPKSSLFTSYFFIVYDLNWCVEFYIVIFLLGACGQKVQTWRILVGAAVLFCGSGGCNSEAEGLVPAQLVVAPPEPSLDGQTRTGGFLCGGYNPLITWMGHDSAIHFTSQDHKLMSFSGFGPLEDILELQAKAVKHIIHAIIIFDDYFRNWNPNKPFDQEGPERNSELKAMIIHSDSDSPCQCCECKPSEQVHTISERITLSHLSDSFQSFSLRFDVPFPCHALNHSVSIGLSAIPSSSPSNDVLATDVRRTVFPYALAHWQESQLMGLQTDYKGDEIVNKQTTVLSPIASVYHFTFSHSLSYCLSLLLCRYWKSRGFAGGWAVIGDRAVRLVPGLFGNDRIR</sequence>
<reference evidence="1" key="1">
    <citation type="submission" date="2022-03" db="EMBL/GenBank/DDBJ databases">
        <title>Genomic analyses of argali, domestic sheep and their hybrids provide insights into chromosomal evolution, heterosis and genetic basis of agronomic traits.</title>
        <authorList>
            <person name="Li M."/>
        </authorList>
    </citation>
    <scope>NUCLEOTIDE SEQUENCE</scope>
    <source>
        <strain evidence="1">F1 hybrid</strain>
    </source>
</reference>
<dbReference type="EMBL" id="CM043031">
    <property type="protein sequence ID" value="KAI4584297.1"/>
    <property type="molecule type" value="Genomic_DNA"/>
</dbReference>
<gene>
    <name evidence="1" type="ORF">MJG53_007576</name>
</gene>
<comment type="caution">
    <text evidence="1">The sequence shown here is derived from an EMBL/GenBank/DDBJ whole genome shotgun (WGS) entry which is preliminary data.</text>
</comment>
<evidence type="ECO:0000313" key="2">
    <source>
        <dbReference type="Proteomes" id="UP001057279"/>
    </source>
</evidence>
<organism evidence="1 2">
    <name type="scientific">Ovis ammon polii x Ovis aries</name>
    <dbReference type="NCBI Taxonomy" id="2918886"/>
    <lineage>
        <taxon>Eukaryota</taxon>
        <taxon>Metazoa</taxon>
        <taxon>Chordata</taxon>
        <taxon>Craniata</taxon>
        <taxon>Vertebrata</taxon>
        <taxon>Euteleostomi</taxon>
        <taxon>Mammalia</taxon>
        <taxon>Eutheria</taxon>
        <taxon>Laurasiatheria</taxon>
        <taxon>Artiodactyla</taxon>
        <taxon>Ruminantia</taxon>
        <taxon>Pecora</taxon>
        <taxon>Bovidae</taxon>
        <taxon>Caprinae</taxon>
        <taxon>Ovis</taxon>
    </lineage>
</organism>
<dbReference type="Proteomes" id="UP001057279">
    <property type="component" value="Linkage Group LG06"/>
</dbReference>
<protein>
    <submittedName>
        <fullName evidence="1">Uncharacterized protein</fullName>
    </submittedName>
</protein>
<keyword evidence="2" id="KW-1185">Reference proteome</keyword>